<keyword evidence="2" id="KW-1185">Reference proteome</keyword>
<reference evidence="2" key="1">
    <citation type="journal article" date="2019" name="Int. J. Syst. Evol. Microbiol.">
        <title>The Global Catalogue of Microorganisms (GCM) 10K type strain sequencing project: providing services to taxonomists for standard genome sequencing and annotation.</title>
        <authorList>
            <consortium name="The Broad Institute Genomics Platform"/>
            <consortium name="The Broad Institute Genome Sequencing Center for Infectious Disease"/>
            <person name="Wu L."/>
            <person name="Ma J."/>
        </authorList>
    </citation>
    <scope>NUCLEOTIDE SEQUENCE [LARGE SCALE GENOMIC DNA]</scope>
    <source>
        <strain evidence="2">TISTR 1827</strain>
    </source>
</reference>
<dbReference type="RefSeq" id="WP_379277991.1">
    <property type="nucleotide sequence ID" value="NZ_JBHUGT010000037.1"/>
</dbReference>
<dbReference type="Proteomes" id="UP001597493">
    <property type="component" value="Unassembled WGS sequence"/>
</dbReference>
<name>A0ABW5R3P1_9BACL</name>
<evidence type="ECO:0000313" key="1">
    <source>
        <dbReference type="EMBL" id="MFD2662921.1"/>
    </source>
</evidence>
<organism evidence="1 2">
    <name type="scientific">Paenibacillus thailandensis</name>
    <dbReference type="NCBI Taxonomy" id="393250"/>
    <lineage>
        <taxon>Bacteria</taxon>
        <taxon>Bacillati</taxon>
        <taxon>Bacillota</taxon>
        <taxon>Bacilli</taxon>
        <taxon>Bacillales</taxon>
        <taxon>Paenibacillaceae</taxon>
        <taxon>Paenibacillus</taxon>
    </lineage>
</organism>
<accession>A0ABW5R3P1</accession>
<evidence type="ECO:0000313" key="2">
    <source>
        <dbReference type="Proteomes" id="UP001597493"/>
    </source>
</evidence>
<comment type="caution">
    <text evidence="1">The sequence shown here is derived from an EMBL/GenBank/DDBJ whole genome shotgun (WGS) entry which is preliminary data.</text>
</comment>
<proteinExistence type="predicted"/>
<dbReference type="EMBL" id="JBHUMY010000033">
    <property type="protein sequence ID" value="MFD2662921.1"/>
    <property type="molecule type" value="Genomic_DNA"/>
</dbReference>
<sequence length="279" mass="29627">MNTWGPIWNLKSAERMLTTLQTVFKRYGYEPDGVCGTQSSSARSHRTYALRESASGDGGFECVAASTNVPSPLAEIELLLLAVSCFREFNITVRIGWNNPDGLVAEAQRVLLRELGLEETCFFDPALGNGDSANPRFVFEIAGLNSSDVTGLGYGERIADGGERGGPAATLTLLLKPIMERLGSAGTASSEVAIYSSAQNLAVALLAAEELRGCGIAARLDIGLSGRKPSKEGASERFHIVVGADGRGADAVTVVDARNKSEAVWQLDEALHRLAQAIL</sequence>
<protein>
    <submittedName>
        <fullName evidence="1">Uncharacterized protein</fullName>
    </submittedName>
</protein>
<gene>
    <name evidence="1" type="ORF">ACFSW5_21940</name>
</gene>